<evidence type="ECO:0000313" key="2">
    <source>
        <dbReference type="EMBL" id="EOH97519.1"/>
    </source>
</evidence>
<dbReference type="AlphaFoldDB" id="R2TBE3"/>
<keyword evidence="3" id="KW-1185">Reference proteome</keyword>
<feature type="transmembrane region" description="Helical" evidence="1">
    <location>
        <begin position="66"/>
        <end position="88"/>
    </location>
</feature>
<gene>
    <name evidence="2" type="ORF">UAU_00187</name>
</gene>
<feature type="transmembrane region" description="Helical" evidence="1">
    <location>
        <begin position="21"/>
        <end position="46"/>
    </location>
</feature>
<keyword evidence="1" id="KW-0472">Membrane</keyword>
<dbReference type="EMBL" id="AJAQ01000001">
    <property type="protein sequence ID" value="EOH97519.1"/>
    <property type="molecule type" value="Genomic_DNA"/>
</dbReference>
<keyword evidence="1" id="KW-1133">Transmembrane helix</keyword>
<dbReference type="HOGENOM" id="CLU_130323_0_0_9"/>
<dbReference type="RefSeq" id="WP_010755252.1">
    <property type="nucleotide sequence ID" value="NZ_ASWD01000002.1"/>
</dbReference>
<comment type="caution">
    <text evidence="2">The sequence shown here is derived from an EMBL/GenBank/DDBJ whole genome shotgun (WGS) entry which is preliminary data.</text>
</comment>
<name>R2TBE3_9ENTE</name>
<proteinExistence type="predicted"/>
<dbReference type="Proteomes" id="UP000013782">
    <property type="component" value="Unassembled WGS sequence"/>
</dbReference>
<evidence type="ECO:0000313" key="3">
    <source>
        <dbReference type="Proteomes" id="UP000013782"/>
    </source>
</evidence>
<organism evidence="2 3">
    <name type="scientific">Enterococcus pallens ATCC BAA-351</name>
    <dbReference type="NCBI Taxonomy" id="1158607"/>
    <lineage>
        <taxon>Bacteria</taxon>
        <taxon>Bacillati</taxon>
        <taxon>Bacillota</taxon>
        <taxon>Bacilli</taxon>
        <taxon>Lactobacillales</taxon>
        <taxon>Enterococcaceae</taxon>
        <taxon>Enterococcus</taxon>
    </lineage>
</organism>
<evidence type="ECO:0000256" key="1">
    <source>
        <dbReference type="SAM" id="Phobius"/>
    </source>
</evidence>
<dbReference type="OrthoDB" id="2193393at2"/>
<keyword evidence="1" id="KW-0812">Transmembrane</keyword>
<protein>
    <submittedName>
        <fullName evidence="2">Uncharacterized protein</fullName>
    </submittedName>
</protein>
<sequence length="181" mass="21288">MEMNDNFLKLQITTQDMSKMLLVGLLGMIGVIASISYGGCLLYEALKADRLASIFLLFESITFWNLIPALVFLAVIFWISSIFFLQGLRDIIFLVKYQGIVFYMDSQGMQFYNFDTKEFKTKTWADFEDVGCYKQESEKLLYKYQIKFTDGDVYDFDLRGTIPTKEFEDKIEEFYLRYSEM</sequence>
<reference evidence="2 3" key="1">
    <citation type="submission" date="2013-02" db="EMBL/GenBank/DDBJ databases">
        <title>The Genome Sequence of Enterococcus pallens BAA-351.</title>
        <authorList>
            <consortium name="The Broad Institute Genome Sequencing Platform"/>
            <consortium name="The Broad Institute Genome Sequencing Center for Infectious Disease"/>
            <person name="Earl A.M."/>
            <person name="Gilmore M.S."/>
            <person name="Lebreton F."/>
            <person name="Walker B."/>
            <person name="Young S.K."/>
            <person name="Zeng Q."/>
            <person name="Gargeya S."/>
            <person name="Fitzgerald M."/>
            <person name="Haas B."/>
            <person name="Abouelleil A."/>
            <person name="Alvarado L."/>
            <person name="Arachchi H.M."/>
            <person name="Berlin A.M."/>
            <person name="Chapman S.B."/>
            <person name="Dewar J."/>
            <person name="Goldberg J."/>
            <person name="Griggs A."/>
            <person name="Gujja S."/>
            <person name="Hansen M."/>
            <person name="Howarth C."/>
            <person name="Imamovic A."/>
            <person name="Larimer J."/>
            <person name="McCowan C."/>
            <person name="Murphy C."/>
            <person name="Neiman D."/>
            <person name="Pearson M."/>
            <person name="Priest M."/>
            <person name="Roberts A."/>
            <person name="Saif S."/>
            <person name="Shea T."/>
            <person name="Sisk P."/>
            <person name="Sykes S."/>
            <person name="Wortman J."/>
            <person name="Nusbaum C."/>
            <person name="Birren B."/>
        </authorList>
    </citation>
    <scope>NUCLEOTIDE SEQUENCE [LARGE SCALE GENOMIC DNA]</scope>
    <source>
        <strain evidence="2 3">ATCC BAA-351</strain>
    </source>
</reference>
<dbReference type="PATRIC" id="fig|1158607.3.peg.187"/>
<dbReference type="eggNOG" id="ENOG502ZRK1">
    <property type="taxonomic scope" value="Bacteria"/>
</dbReference>
<accession>R2TBE3</accession>